<reference evidence="6" key="1">
    <citation type="submission" date="2016-06" db="UniProtKB">
        <authorList>
            <consortium name="WormBaseParasite"/>
        </authorList>
    </citation>
    <scope>IDENTIFICATION</scope>
</reference>
<evidence type="ECO:0000256" key="1">
    <source>
        <dbReference type="ARBA" id="ARBA00006478"/>
    </source>
</evidence>
<proteinExistence type="inferred from homology"/>
<dbReference type="GO" id="GO:0006015">
    <property type="term" value="P:5-phosphoribose 1-diphosphate biosynthetic process"/>
    <property type="evidence" value="ECO:0007669"/>
    <property type="project" value="TreeGrafter"/>
</dbReference>
<dbReference type="InterPro" id="IPR005946">
    <property type="entry name" value="Rib-P_diPkinase"/>
</dbReference>
<dbReference type="Pfam" id="PF14572">
    <property type="entry name" value="Pribosyl_synth"/>
    <property type="match status" value="2"/>
</dbReference>
<dbReference type="InterPro" id="IPR000836">
    <property type="entry name" value="PRTase_dom"/>
</dbReference>
<dbReference type="GO" id="GO:0005524">
    <property type="term" value="F:ATP binding"/>
    <property type="evidence" value="ECO:0007669"/>
    <property type="project" value="TreeGrafter"/>
</dbReference>
<dbReference type="FunFam" id="3.40.50.2020:FF:000014">
    <property type="entry name" value="Ribose-phosphate pyrophosphokinase 1"/>
    <property type="match status" value="1"/>
</dbReference>
<evidence type="ECO:0000313" key="4">
    <source>
        <dbReference type="EMBL" id="VDN30645.1"/>
    </source>
</evidence>
<organism evidence="6">
    <name type="scientific">Gongylonema pulchrum</name>
    <dbReference type="NCBI Taxonomy" id="637853"/>
    <lineage>
        <taxon>Eukaryota</taxon>
        <taxon>Metazoa</taxon>
        <taxon>Ecdysozoa</taxon>
        <taxon>Nematoda</taxon>
        <taxon>Chromadorea</taxon>
        <taxon>Rhabditida</taxon>
        <taxon>Spirurina</taxon>
        <taxon>Spiruromorpha</taxon>
        <taxon>Spiruroidea</taxon>
        <taxon>Gongylonematidae</taxon>
        <taxon>Gongylonema</taxon>
    </lineage>
</organism>
<feature type="domain" description="Ribose-phosphate pyrophosphokinase N-terminal" evidence="3">
    <location>
        <begin position="13"/>
        <end position="121"/>
    </location>
</feature>
<sequence>MSGSVASDETSEMVLITGNSHPQLAKLVADHLQIPLADAVCYNKPCRETEVEIRQSVRAKNYIDVNNDIWEVLILAYTCRTADAKTITVVMPFLPYSMQCRTSRRSAIPMKLVADMICKAGATRVVSLDLYRKEIQGFFGVPVENLRSSPFLLHYIFRNIPDYRNAVVVAKSPKVMHKAASYADRLRVGIAVIHAVKTKPPLTVVGDVGGKIAILVDDVIDEAQTFVAVAEVLKQRGAYKIYVVATHALLSGDAPVLIEESVIDQVIVTNTIPHDMQKLRCHKIQTVDISLLICEAIRCINHRESMGQLFRNVTLDD</sequence>
<evidence type="ECO:0000313" key="6">
    <source>
        <dbReference type="WBParaSite" id="GPUH_0001791601-mRNA-1"/>
    </source>
</evidence>
<dbReference type="PANTHER" id="PTHR10210">
    <property type="entry name" value="RIBOSE-PHOSPHATE DIPHOSPHOKINASE FAMILY MEMBER"/>
    <property type="match status" value="1"/>
</dbReference>
<gene>
    <name evidence="4" type="ORF">GPUH_LOCUS17891</name>
</gene>
<dbReference type="Gene3D" id="3.40.50.2020">
    <property type="match status" value="2"/>
</dbReference>
<dbReference type="OrthoDB" id="413572at2759"/>
<dbReference type="InterPro" id="IPR029099">
    <property type="entry name" value="Pribosyltran_N"/>
</dbReference>
<dbReference type="NCBIfam" id="TIGR01251">
    <property type="entry name" value="ribP_PPkin"/>
    <property type="match status" value="1"/>
</dbReference>
<accession>A0A183EAA0</accession>
<dbReference type="GO" id="GO:0005737">
    <property type="term" value="C:cytoplasm"/>
    <property type="evidence" value="ECO:0007669"/>
    <property type="project" value="TreeGrafter"/>
</dbReference>
<evidence type="ECO:0000313" key="5">
    <source>
        <dbReference type="Proteomes" id="UP000271098"/>
    </source>
</evidence>
<dbReference type="SMART" id="SM01400">
    <property type="entry name" value="Pribosyltran_N"/>
    <property type="match status" value="1"/>
</dbReference>
<dbReference type="FunFam" id="3.40.50.2020:FF:000043">
    <property type="entry name" value="Ribose-phosphate pyrophosphokinase 1"/>
    <property type="match status" value="1"/>
</dbReference>
<dbReference type="GO" id="GO:0000287">
    <property type="term" value="F:magnesium ion binding"/>
    <property type="evidence" value="ECO:0007669"/>
    <property type="project" value="InterPro"/>
</dbReference>
<comment type="similarity">
    <text evidence="1">Belongs to the ribose-phosphate pyrophosphokinase family.</text>
</comment>
<protein>
    <submittedName>
        <fullName evidence="6">Pribosyltran_N domain-containing protein</fullName>
    </submittedName>
</protein>
<dbReference type="Pfam" id="PF13793">
    <property type="entry name" value="Pribosyltran_N"/>
    <property type="match status" value="1"/>
</dbReference>
<evidence type="ECO:0000256" key="2">
    <source>
        <dbReference type="ARBA" id="ARBA00022727"/>
    </source>
</evidence>
<keyword evidence="2" id="KW-0545">Nucleotide biosynthesis</keyword>
<dbReference type="InterPro" id="IPR029057">
    <property type="entry name" value="PRTase-like"/>
</dbReference>
<dbReference type="GO" id="GO:0002189">
    <property type="term" value="C:ribose phosphate diphosphokinase complex"/>
    <property type="evidence" value="ECO:0007669"/>
    <property type="project" value="TreeGrafter"/>
</dbReference>
<dbReference type="SUPFAM" id="SSF53271">
    <property type="entry name" value="PRTase-like"/>
    <property type="match status" value="2"/>
</dbReference>
<dbReference type="WBParaSite" id="GPUH_0001791601-mRNA-1">
    <property type="protein sequence ID" value="GPUH_0001791601-mRNA-1"/>
    <property type="gene ID" value="GPUH_0001791601"/>
</dbReference>
<dbReference type="AlphaFoldDB" id="A0A183EAA0"/>
<dbReference type="CDD" id="cd06223">
    <property type="entry name" value="PRTases_typeI"/>
    <property type="match status" value="1"/>
</dbReference>
<dbReference type="GO" id="GO:0006164">
    <property type="term" value="P:purine nucleotide biosynthetic process"/>
    <property type="evidence" value="ECO:0007669"/>
    <property type="project" value="TreeGrafter"/>
</dbReference>
<dbReference type="PANTHER" id="PTHR10210:SF53">
    <property type="entry name" value="GH23275P"/>
    <property type="match status" value="1"/>
</dbReference>
<reference evidence="4 5" key="2">
    <citation type="submission" date="2018-11" db="EMBL/GenBank/DDBJ databases">
        <authorList>
            <consortium name="Pathogen Informatics"/>
        </authorList>
    </citation>
    <scope>NUCLEOTIDE SEQUENCE [LARGE SCALE GENOMIC DNA]</scope>
</reference>
<dbReference type="EMBL" id="UYRT01085847">
    <property type="protein sequence ID" value="VDN30645.1"/>
    <property type="molecule type" value="Genomic_DNA"/>
</dbReference>
<name>A0A183EAA0_9BILA</name>
<evidence type="ECO:0000259" key="3">
    <source>
        <dbReference type="Pfam" id="PF13793"/>
    </source>
</evidence>
<dbReference type="Proteomes" id="UP000271098">
    <property type="component" value="Unassembled WGS sequence"/>
</dbReference>
<dbReference type="GO" id="GO:0004749">
    <property type="term" value="F:ribose phosphate diphosphokinase activity"/>
    <property type="evidence" value="ECO:0007669"/>
    <property type="project" value="TreeGrafter"/>
</dbReference>
<keyword evidence="5" id="KW-1185">Reference proteome</keyword>